<protein>
    <submittedName>
        <fullName evidence="3">Uncharacterized protein</fullName>
    </submittedName>
</protein>
<keyword evidence="1" id="KW-0472">Membrane</keyword>
<dbReference type="EMBL" id="CAJNON010000032">
    <property type="protein sequence ID" value="CAF0828581.1"/>
    <property type="molecule type" value="Genomic_DNA"/>
</dbReference>
<dbReference type="EMBL" id="CAJOAY010003107">
    <property type="protein sequence ID" value="CAF4002458.1"/>
    <property type="molecule type" value="Genomic_DNA"/>
</dbReference>
<comment type="caution">
    <text evidence="3">The sequence shown here is derived from an EMBL/GenBank/DDBJ whole genome shotgun (WGS) entry which is preliminary data.</text>
</comment>
<feature type="transmembrane region" description="Helical" evidence="1">
    <location>
        <begin position="217"/>
        <end position="236"/>
    </location>
</feature>
<sequence length="238" mass="26885">MPEKLNGCVLKTMDQCTVDIVWLYNEGKTDIVVTGSDAKKSISTDHALTVAIGYEYRGELDGRKILEYICSTDKCNSFDQIKRLIYSLTVTNLLDEIVNMIKPQEPFQSAWCVRVSNTTTNECNITIPDDSCRRCSLAVQNGEKTTQVCATCSTESVDNSLSSTVIFNMNDRTRSNIWQIGCQAESCNSLSNGDRIREKSAIDFDFNKFFSNGQNRISLSIMINMVMIFIIFSINFRY</sequence>
<dbReference type="AlphaFoldDB" id="A0A819P044"/>
<evidence type="ECO:0000256" key="1">
    <source>
        <dbReference type="SAM" id="Phobius"/>
    </source>
</evidence>
<reference evidence="3" key="1">
    <citation type="submission" date="2021-02" db="EMBL/GenBank/DDBJ databases">
        <authorList>
            <person name="Nowell W R."/>
        </authorList>
    </citation>
    <scope>NUCLEOTIDE SEQUENCE</scope>
</reference>
<keyword evidence="1" id="KW-1133">Transmembrane helix</keyword>
<evidence type="ECO:0000313" key="3">
    <source>
        <dbReference type="EMBL" id="CAF4002458.1"/>
    </source>
</evidence>
<gene>
    <name evidence="3" type="ORF">OKA104_LOCUS29866</name>
    <name evidence="2" type="ORF">VCS650_LOCUS5474</name>
</gene>
<keyword evidence="1" id="KW-0812">Transmembrane</keyword>
<dbReference type="Proteomes" id="UP000663881">
    <property type="component" value="Unassembled WGS sequence"/>
</dbReference>
<proteinExistence type="predicted"/>
<organism evidence="3 4">
    <name type="scientific">Adineta steineri</name>
    <dbReference type="NCBI Taxonomy" id="433720"/>
    <lineage>
        <taxon>Eukaryota</taxon>
        <taxon>Metazoa</taxon>
        <taxon>Spiralia</taxon>
        <taxon>Gnathifera</taxon>
        <taxon>Rotifera</taxon>
        <taxon>Eurotatoria</taxon>
        <taxon>Bdelloidea</taxon>
        <taxon>Adinetida</taxon>
        <taxon>Adinetidae</taxon>
        <taxon>Adineta</taxon>
    </lineage>
</organism>
<name>A0A819P044_9BILA</name>
<dbReference type="Proteomes" id="UP000663891">
    <property type="component" value="Unassembled WGS sequence"/>
</dbReference>
<evidence type="ECO:0000313" key="4">
    <source>
        <dbReference type="Proteomes" id="UP000663881"/>
    </source>
</evidence>
<accession>A0A819P044</accession>
<dbReference type="OrthoDB" id="10030968at2759"/>
<evidence type="ECO:0000313" key="2">
    <source>
        <dbReference type="EMBL" id="CAF0828581.1"/>
    </source>
</evidence>